<organism evidence="2 3">
    <name type="scientific">Macrolepiota fuliginosa MF-IS2</name>
    <dbReference type="NCBI Taxonomy" id="1400762"/>
    <lineage>
        <taxon>Eukaryota</taxon>
        <taxon>Fungi</taxon>
        <taxon>Dikarya</taxon>
        <taxon>Basidiomycota</taxon>
        <taxon>Agaricomycotina</taxon>
        <taxon>Agaricomycetes</taxon>
        <taxon>Agaricomycetidae</taxon>
        <taxon>Agaricales</taxon>
        <taxon>Agaricineae</taxon>
        <taxon>Agaricaceae</taxon>
        <taxon>Macrolepiota</taxon>
    </lineage>
</organism>
<dbReference type="SUPFAM" id="SSF54695">
    <property type="entry name" value="POZ domain"/>
    <property type="match status" value="1"/>
</dbReference>
<dbReference type="Gene3D" id="3.30.710.10">
    <property type="entry name" value="Potassium Channel Kv1.1, Chain A"/>
    <property type="match status" value="1"/>
</dbReference>
<gene>
    <name evidence="2" type="ORF">P691DRAFT_637196</name>
</gene>
<dbReference type="OrthoDB" id="2367075at2759"/>
<evidence type="ECO:0000313" key="2">
    <source>
        <dbReference type="EMBL" id="KAF9445386.1"/>
    </source>
</evidence>
<feature type="non-terminal residue" evidence="2">
    <location>
        <position position="280"/>
    </location>
</feature>
<feature type="domain" description="BTB" evidence="1">
    <location>
        <begin position="11"/>
        <end position="84"/>
    </location>
</feature>
<keyword evidence="3" id="KW-1185">Reference proteome</keyword>
<protein>
    <recommendedName>
        <fullName evidence="1">BTB domain-containing protein</fullName>
    </recommendedName>
</protein>
<dbReference type="PROSITE" id="PS50097">
    <property type="entry name" value="BTB"/>
    <property type="match status" value="1"/>
</dbReference>
<dbReference type="AlphaFoldDB" id="A0A9P6BYP8"/>
<accession>A0A9P6BYP8</accession>
<evidence type="ECO:0000313" key="3">
    <source>
        <dbReference type="Proteomes" id="UP000807342"/>
    </source>
</evidence>
<comment type="caution">
    <text evidence="2">The sequence shown here is derived from an EMBL/GenBank/DDBJ whole genome shotgun (WGS) entry which is preliminary data.</text>
</comment>
<feature type="non-terminal residue" evidence="2">
    <location>
        <position position="1"/>
    </location>
</feature>
<dbReference type="CDD" id="cd18186">
    <property type="entry name" value="BTB_POZ_ZBTB_KLHL-like"/>
    <property type="match status" value="1"/>
</dbReference>
<name>A0A9P6BYP8_9AGAR</name>
<dbReference type="Proteomes" id="UP000807342">
    <property type="component" value="Unassembled WGS sequence"/>
</dbReference>
<dbReference type="InterPro" id="IPR000210">
    <property type="entry name" value="BTB/POZ_dom"/>
</dbReference>
<reference evidence="2" key="1">
    <citation type="submission" date="2020-11" db="EMBL/GenBank/DDBJ databases">
        <authorList>
            <consortium name="DOE Joint Genome Institute"/>
            <person name="Ahrendt S."/>
            <person name="Riley R."/>
            <person name="Andreopoulos W."/>
            <person name="Labutti K."/>
            <person name="Pangilinan J."/>
            <person name="Ruiz-Duenas F.J."/>
            <person name="Barrasa J.M."/>
            <person name="Sanchez-Garcia M."/>
            <person name="Camarero S."/>
            <person name="Miyauchi S."/>
            <person name="Serrano A."/>
            <person name="Linde D."/>
            <person name="Babiker R."/>
            <person name="Drula E."/>
            <person name="Ayuso-Fernandez I."/>
            <person name="Pacheco R."/>
            <person name="Padilla G."/>
            <person name="Ferreira P."/>
            <person name="Barriuso J."/>
            <person name="Kellner H."/>
            <person name="Castanera R."/>
            <person name="Alfaro M."/>
            <person name="Ramirez L."/>
            <person name="Pisabarro A.G."/>
            <person name="Kuo A."/>
            <person name="Tritt A."/>
            <person name="Lipzen A."/>
            <person name="He G."/>
            <person name="Yan M."/>
            <person name="Ng V."/>
            <person name="Cullen D."/>
            <person name="Martin F."/>
            <person name="Rosso M.-N."/>
            <person name="Henrissat B."/>
            <person name="Hibbett D."/>
            <person name="Martinez A.T."/>
            <person name="Grigoriev I.V."/>
        </authorList>
    </citation>
    <scope>NUCLEOTIDE SEQUENCE</scope>
    <source>
        <strain evidence="2">MF-IS2</strain>
    </source>
</reference>
<dbReference type="InterPro" id="IPR011333">
    <property type="entry name" value="SKP1/BTB/POZ_sf"/>
</dbReference>
<evidence type="ECO:0000259" key="1">
    <source>
        <dbReference type="PROSITE" id="PS50097"/>
    </source>
</evidence>
<proteinExistence type="predicted"/>
<dbReference type="EMBL" id="MU151304">
    <property type="protein sequence ID" value="KAF9445386.1"/>
    <property type="molecule type" value="Genomic_DNA"/>
</dbReference>
<sequence>TKDADYYFDDGNCVLRIDNCLFNLHRTILRRSSTFFRNMLSSSQPREGGANGDSDDHPIVCQDSLEAFRAWCWALYAGIEDLGDDNSTDTGPDEEKCAHIGLLAHKYGCAAIGGWAQEALVQRLSRDDHSDDSSTSISPARLEYILKVSTNCNWTSPVGKLVENHLINTIASPTAPSPVHLRMVLEIAEGLGNDQLAARAYYHHLRSQKWSLALKERRDRFVGQAGGFSLAMAARSEFWGDRGLRILTDAQELCLYRGYISLSALRGRMRNMPEVGNRSN</sequence>